<evidence type="ECO:0000259" key="4">
    <source>
        <dbReference type="Pfam" id="PF01420"/>
    </source>
</evidence>
<dbReference type="Gene3D" id="3.90.220.20">
    <property type="entry name" value="DNA methylase specificity domains"/>
    <property type="match status" value="1"/>
</dbReference>
<evidence type="ECO:0000256" key="2">
    <source>
        <dbReference type="ARBA" id="ARBA00022747"/>
    </source>
</evidence>
<dbReference type="InterPro" id="IPR044946">
    <property type="entry name" value="Restrct_endonuc_typeI_TRD_sf"/>
</dbReference>
<proteinExistence type="inferred from homology"/>
<evidence type="ECO:0000313" key="5">
    <source>
        <dbReference type="EMBL" id="WNY50071.1"/>
    </source>
</evidence>
<dbReference type="Pfam" id="PF01420">
    <property type="entry name" value="Methylase_S"/>
    <property type="match status" value="1"/>
</dbReference>
<sequence length="172" mass="19119">MRKLGEITEKQFGGGTPTTSNALFWEGNIPWIQSSDLEEGIFSVGPRKYITKDGLGNSSAQLIPKNSIAIVTRVGVGKLAFMPFTYTTSQDFLSISYLKTNELFTTYSLYIKLQNEIKVLQGTSIKGITKNELLIKEIPIPSLPEQEAIGTFFSTLDRHITLHQRKSISCLA</sequence>
<dbReference type="AlphaFoldDB" id="A0AA96VKI3"/>
<dbReference type="GO" id="GO:0003677">
    <property type="term" value="F:DNA binding"/>
    <property type="evidence" value="ECO:0007669"/>
    <property type="project" value="UniProtKB-KW"/>
</dbReference>
<reference evidence="5 6" key="1">
    <citation type="submission" date="2023-02" db="EMBL/GenBank/DDBJ databases">
        <title>Streptococcus sp. Genome Sequencing and Assembly.</title>
        <authorList>
            <person name="Shore S.M."/>
            <person name="Nicholson T.L."/>
        </authorList>
    </citation>
    <scope>NUCLEOTIDE SEQUENCE [LARGE SCALE GENOMIC DNA]</scope>
    <source>
        <strain evidence="5 6">29892</strain>
    </source>
</reference>
<keyword evidence="3" id="KW-0238">DNA-binding</keyword>
<dbReference type="SUPFAM" id="SSF116734">
    <property type="entry name" value="DNA methylase specificity domain"/>
    <property type="match status" value="1"/>
</dbReference>
<organism evidence="5 6">
    <name type="scientific">Streptococcus iners subsp. hyiners</name>
    <dbReference type="NCBI Taxonomy" id="3028083"/>
    <lineage>
        <taxon>Bacteria</taxon>
        <taxon>Bacillati</taxon>
        <taxon>Bacillota</taxon>
        <taxon>Bacilli</taxon>
        <taxon>Lactobacillales</taxon>
        <taxon>Streptococcaceae</taxon>
        <taxon>Streptococcus</taxon>
        <taxon>Streptococcus iners</taxon>
    </lineage>
</organism>
<keyword evidence="2" id="KW-0680">Restriction system</keyword>
<dbReference type="GO" id="GO:0004519">
    <property type="term" value="F:endonuclease activity"/>
    <property type="evidence" value="ECO:0007669"/>
    <property type="project" value="UniProtKB-KW"/>
</dbReference>
<dbReference type="Proteomes" id="UP001301526">
    <property type="component" value="Chromosome"/>
</dbReference>
<keyword evidence="5" id="KW-0255">Endonuclease</keyword>
<dbReference type="CDD" id="cd17513">
    <property type="entry name" value="RMtype1_S_AveSPN6ORF1907P_TRD2-CR2_like"/>
    <property type="match status" value="1"/>
</dbReference>
<keyword evidence="5" id="KW-0378">Hydrolase</keyword>
<dbReference type="PANTHER" id="PTHR30408">
    <property type="entry name" value="TYPE-1 RESTRICTION ENZYME ECOKI SPECIFICITY PROTEIN"/>
    <property type="match status" value="1"/>
</dbReference>
<dbReference type="InterPro" id="IPR052021">
    <property type="entry name" value="Type-I_RS_S_subunit"/>
</dbReference>
<dbReference type="EC" id="3.1.21.-" evidence="5"/>
<dbReference type="Gene3D" id="1.10.287.1120">
    <property type="entry name" value="Bipartite methylase S protein"/>
    <property type="match status" value="1"/>
</dbReference>
<keyword evidence="5" id="KW-0540">Nuclease</keyword>
<feature type="domain" description="Type I restriction modification DNA specificity" evidence="4">
    <location>
        <begin position="2"/>
        <end position="166"/>
    </location>
</feature>
<evidence type="ECO:0000313" key="6">
    <source>
        <dbReference type="Proteomes" id="UP001301526"/>
    </source>
</evidence>
<gene>
    <name evidence="5" type="ORF">PW220_07445</name>
</gene>
<protein>
    <submittedName>
        <fullName evidence="5">Restriction endonuclease subunit S</fullName>
        <ecNumber evidence="5">3.1.21.-</ecNumber>
    </submittedName>
</protein>
<dbReference type="InterPro" id="IPR000055">
    <property type="entry name" value="Restrct_endonuc_typeI_TRD"/>
</dbReference>
<evidence type="ECO:0000256" key="3">
    <source>
        <dbReference type="ARBA" id="ARBA00023125"/>
    </source>
</evidence>
<comment type="similarity">
    <text evidence="1">Belongs to the type-I restriction system S methylase family.</text>
</comment>
<evidence type="ECO:0000256" key="1">
    <source>
        <dbReference type="ARBA" id="ARBA00010923"/>
    </source>
</evidence>
<name>A0AA96VKI3_9STRE</name>
<accession>A0AA96VKI3</accession>
<dbReference type="EMBL" id="CP118734">
    <property type="protein sequence ID" value="WNY50071.1"/>
    <property type="molecule type" value="Genomic_DNA"/>
</dbReference>
<dbReference type="PANTHER" id="PTHR30408:SF12">
    <property type="entry name" value="TYPE I RESTRICTION ENZYME MJAVIII SPECIFICITY SUBUNIT"/>
    <property type="match status" value="1"/>
</dbReference>
<keyword evidence="6" id="KW-1185">Reference proteome</keyword>
<dbReference type="GO" id="GO:0009307">
    <property type="term" value="P:DNA restriction-modification system"/>
    <property type="evidence" value="ECO:0007669"/>
    <property type="project" value="UniProtKB-KW"/>
</dbReference>
<dbReference type="GO" id="GO:0016787">
    <property type="term" value="F:hydrolase activity"/>
    <property type="evidence" value="ECO:0007669"/>
    <property type="project" value="UniProtKB-KW"/>
</dbReference>